<dbReference type="Gene3D" id="1.10.10.10">
    <property type="entry name" value="Winged helix-like DNA-binding domain superfamily/Winged helix DNA-binding domain"/>
    <property type="match status" value="1"/>
</dbReference>
<dbReference type="RefSeq" id="WP_118156147.1">
    <property type="nucleotide sequence ID" value="NZ_QWEY01000020.1"/>
</dbReference>
<organism evidence="6 7">
    <name type="scientific">Pseudotabrizicola alkalilacus</name>
    <dbReference type="NCBI Taxonomy" id="2305252"/>
    <lineage>
        <taxon>Bacteria</taxon>
        <taxon>Pseudomonadati</taxon>
        <taxon>Pseudomonadota</taxon>
        <taxon>Alphaproteobacteria</taxon>
        <taxon>Rhodobacterales</taxon>
        <taxon>Paracoccaceae</taxon>
        <taxon>Pseudotabrizicola</taxon>
    </lineage>
</organism>
<gene>
    <name evidence="6" type="ORF">D1012_21355</name>
</gene>
<evidence type="ECO:0000256" key="3">
    <source>
        <dbReference type="ARBA" id="ARBA00023163"/>
    </source>
</evidence>
<protein>
    <submittedName>
        <fullName evidence="6">GntR family transcriptional regulator</fullName>
    </submittedName>
</protein>
<reference evidence="6 7" key="1">
    <citation type="submission" date="2018-08" db="EMBL/GenBank/DDBJ databases">
        <title>Flavobacterium tibetense sp. nov., isolated from a wetland YonghuCo on Tibetan Plateau.</title>
        <authorList>
            <person name="Phurbu D."/>
            <person name="Lu H."/>
            <person name="Xing P."/>
        </authorList>
    </citation>
    <scope>NUCLEOTIDE SEQUENCE [LARGE SCALE GENOMIC DNA]</scope>
    <source>
        <strain evidence="6 7">DJC</strain>
    </source>
</reference>
<evidence type="ECO:0000313" key="7">
    <source>
        <dbReference type="Proteomes" id="UP000284547"/>
    </source>
</evidence>
<feature type="domain" description="HTH gntR-type" evidence="5">
    <location>
        <begin position="17"/>
        <end position="84"/>
    </location>
</feature>
<dbReference type="EMBL" id="QWEY01000020">
    <property type="protein sequence ID" value="RGP35195.1"/>
    <property type="molecule type" value="Genomic_DNA"/>
</dbReference>
<dbReference type="InterPro" id="IPR036388">
    <property type="entry name" value="WH-like_DNA-bd_sf"/>
</dbReference>
<evidence type="ECO:0000256" key="4">
    <source>
        <dbReference type="SAM" id="MobiDB-lite"/>
    </source>
</evidence>
<dbReference type="AlphaFoldDB" id="A0A411YWT9"/>
<keyword evidence="2" id="KW-0238">DNA-binding</keyword>
<name>A0A411YWT9_9RHOB</name>
<proteinExistence type="predicted"/>
<dbReference type="GO" id="GO:0003700">
    <property type="term" value="F:DNA-binding transcription factor activity"/>
    <property type="evidence" value="ECO:0007669"/>
    <property type="project" value="InterPro"/>
</dbReference>
<dbReference type="OrthoDB" id="8638122at2"/>
<sequence>MLDPDANSPLGQPPAAESKNSFALARLRRAFITCELLPGASAAEAEIAERFHLGRASVRSALARLEVEGFVHVAPRSGWQVAPITAATVGDVAAAWRLFAHGSDTMTMEPTTARKLSRIAAQADALLGRSEPDVVAVARVLWRTFITDLAAAQGALVAGWMAQCNDLTQRLIFWFERSNARWAPPPLTPIAEALVANDMKAAAAELERSAQSLRDWLIECLIRAEDIVLTPGIGAGAHRLSQPAHPPNTATATGPGSARKIKSGQGSRTPSQQGKS</sequence>
<dbReference type="Pfam" id="PF00392">
    <property type="entry name" value="GntR"/>
    <property type="match status" value="1"/>
</dbReference>
<keyword evidence="7" id="KW-1185">Reference proteome</keyword>
<evidence type="ECO:0000256" key="1">
    <source>
        <dbReference type="ARBA" id="ARBA00023015"/>
    </source>
</evidence>
<dbReference type="PRINTS" id="PR00035">
    <property type="entry name" value="HTHGNTR"/>
</dbReference>
<evidence type="ECO:0000256" key="2">
    <source>
        <dbReference type="ARBA" id="ARBA00023125"/>
    </source>
</evidence>
<accession>A0A411YWT9</accession>
<comment type="caution">
    <text evidence="6">The sequence shown here is derived from an EMBL/GenBank/DDBJ whole genome shotgun (WGS) entry which is preliminary data.</text>
</comment>
<feature type="compositionally biased region" description="Polar residues" evidence="4">
    <location>
        <begin position="264"/>
        <end position="276"/>
    </location>
</feature>
<dbReference type="PROSITE" id="PS50949">
    <property type="entry name" value="HTH_GNTR"/>
    <property type="match status" value="1"/>
</dbReference>
<keyword evidence="3" id="KW-0804">Transcription</keyword>
<evidence type="ECO:0000259" key="5">
    <source>
        <dbReference type="PROSITE" id="PS50949"/>
    </source>
</evidence>
<dbReference type="PANTHER" id="PTHR43537:SF5">
    <property type="entry name" value="UXU OPERON TRANSCRIPTIONAL REGULATOR"/>
    <property type="match status" value="1"/>
</dbReference>
<dbReference type="SUPFAM" id="SSF46785">
    <property type="entry name" value="Winged helix' DNA-binding domain"/>
    <property type="match status" value="1"/>
</dbReference>
<keyword evidence="1" id="KW-0805">Transcription regulation</keyword>
<dbReference type="GO" id="GO:0003677">
    <property type="term" value="F:DNA binding"/>
    <property type="evidence" value="ECO:0007669"/>
    <property type="project" value="UniProtKB-KW"/>
</dbReference>
<dbReference type="SMART" id="SM00345">
    <property type="entry name" value="HTH_GNTR"/>
    <property type="match status" value="1"/>
</dbReference>
<evidence type="ECO:0000313" key="6">
    <source>
        <dbReference type="EMBL" id="RGP35195.1"/>
    </source>
</evidence>
<dbReference type="InterPro" id="IPR036390">
    <property type="entry name" value="WH_DNA-bd_sf"/>
</dbReference>
<dbReference type="InterPro" id="IPR000524">
    <property type="entry name" value="Tscrpt_reg_HTH_GntR"/>
</dbReference>
<dbReference type="Proteomes" id="UP000284547">
    <property type="component" value="Unassembled WGS sequence"/>
</dbReference>
<feature type="region of interest" description="Disordered" evidence="4">
    <location>
        <begin position="238"/>
        <end position="276"/>
    </location>
</feature>
<dbReference type="PANTHER" id="PTHR43537">
    <property type="entry name" value="TRANSCRIPTIONAL REGULATOR, GNTR FAMILY"/>
    <property type="match status" value="1"/>
</dbReference>